<feature type="compositionally biased region" description="Low complexity" evidence="1">
    <location>
        <begin position="1424"/>
        <end position="1439"/>
    </location>
</feature>
<feature type="compositionally biased region" description="Low complexity" evidence="1">
    <location>
        <begin position="1159"/>
        <end position="1171"/>
    </location>
</feature>
<feature type="region of interest" description="Disordered" evidence="1">
    <location>
        <begin position="1198"/>
        <end position="1511"/>
    </location>
</feature>
<feature type="compositionally biased region" description="Low complexity" evidence="1">
    <location>
        <begin position="1490"/>
        <end position="1502"/>
    </location>
</feature>
<sequence length="1619" mass="176025">MPRPRYSGSQPESFNLRWHSVVDPATPSADIMSSPDPLNDQTLPGGDFFAPPSSAATRRVTRSQRSQRFLALSSSPRKQMFELQVGDRRSPQRLLVTVETEDGADASAVVAPGSSSAIGPRRKLFQSPTPRSATRRRKTPAVTTTTVPLRDTTEEADVLGDAPMTPRRRGRPRKSNGTPMPSAAKRRAGTPAKSRTPRRPRTAQTDDEDPAMSEASIAPTPKSGKRGRPRKNPAPEAPSETGTETTPGATRQSKRRRHALAPEELVELADAAANQSQPQLSTGAGAPSENEMELVAAPSEAASYAPMAEPVSDDDEPGPDMWMDALDDDATPRAATQEPQQPPAPSSPTPRRASKSPRHVRKQSENRGNSSQAGDYLDLVPAPSDVSSVNEPMGATNDTIAQGEDFSMIFMDSIPSLQGFFNSSIPPRAPAAQEEELGEETSLIINNTLETLRQSVVQRETSDQVAAPEPEKEATAAQLDSPHSELPRRGSEPRHDDQEDDLAMDLPQQEEDAGLEADEDELAPKEPSPTLPRLRSFARPTPAPRWSSSPRKGPASSPLRYRVLRATTQQAQGSPSPRKVATTGTPRSGRAKGRSPRVDAEASNAYDDSFSEIPQDILEAATPGRHLATAQHESDDEMEMDEVQDHGDSPEVEEDELQEAYQEAAAEQLRSDEAEVRREETMRSSPEVDYDHEQEMEMNEQEADHEDGLEVEDHDHEHELDMESAEQEQEHEQELPAPSVGSSAARSDAGRLPTPDDTLSQPDAEDQPELERSVRGSTASSKLASPMQSRIGNAASTGAALSLAEIDPDNHPEPLEEEQEEPEQSPEGAAAASEHSVEATPVHQISSPMQEPHSLQQETLQDKTIRPALSAIVRAGRMLQSITSDPPSPEGREKQLGSPFRSSGSKESWNGSRDSQNSQHRSKSPQHHLLQPMAFSEPAGASSSPAREVDVGQEPEDEPEDETHADETHGDSAASPAGGNASLEKQQRPRSRESAASSIRISPASEAMSWVVREGPISPRLRGDVPLQHASHSSTIGAVKSSASHGQPDEAVDEPDELSTGVRDDETDIWELEALRESPPKPTTRQQPFGKRTTTAASLRRRGMASPWRKKPADVAARLVAKDTPAVPEKEQAAPQAQPSEADEYSLLRASKQQKDDAAAAAHLESASKQASRFELSSFFSSPAAIPGMLAQKFLPAKAATATTSKGKPDRPASAQQATAMPTSSMFPQIPQKEFHPSSSPRRDLFSPARSQPAPAVEARPPPPRPAPAVVVADSPADEEPSSPATPERIPVPITVTQKQNFTPRPRQASQTFFQPSSQRTNTETPPRMQLSHEDIHRWQQETSNASEQSSPRHRDGLLRPLPPKNASPTKSSLRSPLKPRTPGRVVEFTSSVLSPAEQARVRQERRISHSFLSEQQQQEDFEAAAPSVGSSSAAAAAAVDTEDKENSTSNSASDGTEDLFMSDAVAFQPPPPPPPALQKQTPKRAGRAQQLQRRQQQQQQQQEEDDDGPLSLSVWSRGHWLLLDAILQRRRQGPLRTPYPRRADRYLGKTVKSQGEAMRLERWHLDCVDAFRAQVGGWDEGALAKRLFALILGEEQRERAAAAEGTTAMMPAGRVMFH</sequence>
<feature type="region of interest" description="Disordered" evidence="1">
    <location>
        <begin position="455"/>
        <end position="612"/>
    </location>
</feature>
<feature type="compositionally biased region" description="Low complexity" evidence="1">
    <location>
        <begin position="994"/>
        <end position="1007"/>
    </location>
</feature>
<feature type="compositionally biased region" description="Polar residues" evidence="1">
    <location>
        <begin position="1295"/>
        <end position="1325"/>
    </location>
</feature>
<evidence type="ECO:0000313" key="3">
    <source>
        <dbReference type="Proteomes" id="UP000078340"/>
    </source>
</evidence>
<feature type="compositionally biased region" description="Low complexity" evidence="1">
    <location>
        <begin position="825"/>
        <end position="834"/>
    </location>
</feature>
<feature type="compositionally biased region" description="Basic and acidic residues" evidence="1">
    <location>
        <begin position="669"/>
        <end position="682"/>
    </location>
</feature>
<feature type="compositionally biased region" description="Acidic residues" evidence="1">
    <location>
        <begin position="498"/>
        <end position="521"/>
    </location>
</feature>
<feature type="compositionally biased region" description="Basic residues" evidence="1">
    <location>
        <begin position="352"/>
        <end position="361"/>
    </location>
</feature>
<feature type="region of interest" description="Disordered" evidence="1">
    <location>
        <begin position="628"/>
        <end position="1174"/>
    </location>
</feature>
<accession>A0A179HEU5</accession>
<comment type="caution">
    <text evidence="2">The sequence shown here is derived from an EMBL/GenBank/DDBJ whole genome shotgun (WGS) entry which is preliminary data.</text>
</comment>
<proteinExistence type="predicted"/>
<dbReference type="OMA" id="LWEFEAQ"/>
<feature type="compositionally biased region" description="Polar residues" evidence="1">
    <location>
        <begin position="1341"/>
        <end position="1350"/>
    </location>
</feature>
<feature type="compositionally biased region" description="Polar residues" evidence="1">
    <location>
        <begin position="1083"/>
        <end position="1097"/>
    </location>
</feature>
<name>A0A179HEU5_PURLI</name>
<feature type="region of interest" description="Disordered" evidence="1">
    <location>
        <begin position="106"/>
        <end position="400"/>
    </location>
</feature>
<dbReference type="Proteomes" id="UP000078340">
    <property type="component" value="Unassembled WGS sequence"/>
</dbReference>
<feature type="compositionally biased region" description="Polar residues" evidence="1">
    <location>
        <begin position="1214"/>
        <end position="1227"/>
    </location>
</feature>
<feature type="compositionally biased region" description="Low complexity" evidence="1">
    <location>
        <begin position="106"/>
        <end position="117"/>
    </location>
</feature>
<feature type="compositionally biased region" description="Polar residues" evidence="1">
    <location>
        <begin position="566"/>
        <end position="575"/>
    </location>
</feature>
<feature type="compositionally biased region" description="Polar residues" evidence="1">
    <location>
        <begin position="900"/>
        <end position="919"/>
    </location>
</feature>
<feature type="compositionally biased region" description="Polar residues" evidence="1">
    <location>
        <begin position="273"/>
        <end position="282"/>
    </location>
</feature>
<feature type="region of interest" description="Disordered" evidence="1">
    <location>
        <begin position="25"/>
        <end position="73"/>
    </location>
</feature>
<protein>
    <submittedName>
        <fullName evidence="2">Uncharacterized protein</fullName>
    </submittedName>
</protein>
<dbReference type="KEGG" id="plj:28889133"/>
<dbReference type="EMBL" id="LSBI01000006">
    <property type="protein sequence ID" value="OAQ88544.1"/>
    <property type="molecule type" value="Genomic_DNA"/>
</dbReference>
<gene>
    <name evidence="2" type="ORF">VFPFJ_07009</name>
</gene>
<evidence type="ECO:0000256" key="1">
    <source>
        <dbReference type="SAM" id="MobiDB-lite"/>
    </source>
</evidence>
<feature type="compositionally biased region" description="Polar residues" evidence="1">
    <location>
        <begin position="240"/>
        <end position="251"/>
    </location>
</feature>
<feature type="compositionally biased region" description="Basic and acidic residues" evidence="1">
    <location>
        <begin position="1233"/>
        <end position="1245"/>
    </location>
</feature>
<feature type="compositionally biased region" description="Polar residues" evidence="1">
    <location>
        <begin position="1030"/>
        <end position="1045"/>
    </location>
</feature>
<organism evidence="2 3">
    <name type="scientific">Purpureocillium lilacinum</name>
    <name type="common">Paecilomyces lilacinus</name>
    <dbReference type="NCBI Taxonomy" id="33203"/>
    <lineage>
        <taxon>Eukaryota</taxon>
        <taxon>Fungi</taxon>
        <taxon>Dikarya</taxon>
        <taxon>Ascomycota</taxon>
        <taxon>Pezizomycotina</taxon>
        <taxon>Sordariomycetes</taxon>
        <taxon>Hypocreomycetidae</taxon>
        <taxon>Hypocreales</taxon>
        <taxon>Ophiocordycipitaceae</taxon>
        <taxon>Purpureocillium</taxon>
    </lineage>
</organism>
<feature type="region of interest" description="Disordered" evidence="1">
    <location>
        <begin position="418"/>
        <end position="443"/>
    </location>
</feature>
<feature type="compositionally biased region" description="Acidic residues" evidence="1">
    <location>
        <begin position="951"/>
        <end position="964"/>
    </location>
</feature>
<feature type="compositionally biased region" description="Low complexity" evidence="1">
    <location>
        <begin position="53"/>
        <end position="68"/>
    </location>
</feature>
<feature type="compositionally biased region" description="Basic and acidic residues" evidence="1">
    <location>
        <begin position="706"/>
        <end position="721"/>
    </location>
</feature>
<feature type="compositionally biased region" description="Polar residues" evidence="1">
    <location>
        <begin position="843"/>
        <end position="859"/>
    </location>
</feature>
<feature type="compositionally biased region" description="Polar residues" evidence="1">
    <location>
        <begin position="385"/>
        <end position="400"/>
    </location>
</feature>
<evidence type="ECO:0000313" key="2">
    <source>
        <dbReference type="EMBL" id="OAQ88544.1"/>
    </source>
</evidence>
<dbReference type="STRING" id="33203.A0A179HEU5"/>
<feature type="compositionally biased region" description="Basic and acidic residues" evidence="1">
    <location>
        <begin position="1331"/>
        <end position="1340"/>
    </location>
</feature>
<feature type="compositionally biased region" description="Low complexity" evidence="1">
    <location>
        <begin position="659"/>
        <end position="668"/>
    </location>
</feature>
<feature type="compositionally biased region" description="Polar residues" evidence="1">
    <location>
        <begin position="775"/>
        <end position="796"/>
    </location>
</feature>
<feature type="compositionally biased region" description="Basic and acidic residues" evidence="1">
    <location>
        <begin position="482"/>
        <end position="497"/>
    </location>
</feature>
<reference evidence="2 3" key="1">
    <citation type="submission" date="2016-02" db="EMBL/GenBank/DDBJ databases">
        <title>Biosynthesis of antibiotic leucinostatins and their inhibition on Phytophthora in bio-control Purpureocillium lilacinum.</title>
        <authorList>
            <person name="Wang G."/>
            <person name="Liu Z."/>
            <person name="Lin R."/>
            <person name="Li E."/>
            <person name="Mao Z."/>
            <person name="Ling J."/>
            <person name="Yin W."/>
            <person name="Xie B."/>
        </authorList>
    </citation>
    <scope>NUCLEOTIDE SEQUENCE [LARGE SCALE GENOMIC DNA]</scope>
    <source>
        <strain evidence="2">PLFJ-1</strain>
    </source>
</reference>
<feature type="compositionally biased region" description="Acidic residues" evidence="1">
    <location>
        <begin position="815"/>
        <end position="824"/>
    </location>
</feature>
<dbReference type="GeneID" id="28889133"/>
<feature type="compositionally biased region" description="Acidic residues" evidence="1">
    <location>
        <begin position="696"/>
        <end position="705"/>
    </location>
</feature>